<dbReference type="InterPro" id="IPR027417">
    <property type="entry name" value="P-loop_NTPase"/>
</dbReference>
<reference evidence="1" key="1">
    <citation type="submission" date="2020-07" db="EMBL/GenBank/DDBJ databases">
        <title>Multicomponent nature underlies the extraordinary mechanical properties of spider dragline silk.</title>
        <authorList>
            <person name="Kono N."/>
            <person name="Nakamura H."/>
            <person name="Mori M."/>
            <person name="Yoshida Y."/>
            <person name="Ohtoshi R."/>
            <person name="Malay A.D."/>
            <person name="Moran D.A.P."/>
            <person name="Tomita M."/>
            <person name="Numata K."/>
            <person name="Arakawa K."/>
        </authorList>
    </citation>
    <scope>NUCLEOTIDE SEQUENCE</scope>
</reference>
<dbReference type="GO" id="GO:0004386">
    <property type="term" value="F:helicase activity"/>
    <property type="evidence" value="ECO:0007669"/>
    <property type="project" value="UniProtKB-KW"/>
</dbReference>
<evidence type="ECO:0000313" key="2">
    <source>
        <dbReference type="Proteomes" id="UP000887116"/>
    </source>
</evidence>
<keyword evidence="2" id="KW-1185">Reference proteome</keyword>
<proteinExistence type="predicted"/>
<dbReference type="PANTHER" id="PTHR47642:SF7">
    <property type="entry name" value="ATP-DEPENDENT DNA HELICASE PIF1"/>
    <property type="match status" value="1"/>
</dbReference>
<dbReference type="Gene3D" id="2.30.30.940">
    <property type="match status" value="1"/>
</dbReference>
<gene>
    <name evidence="1" type="primary">pif1_10</name>
    <name evidence="1" type="ORF">TNCT_299121</name>
</gene>
<dbReference type="CDD" id="cd18809">
    <property type="entry name" value="SF1_C_RecD"/>
    <property type="match status" value="1"/>
</dbReference>
<comment type="caution">
    <text evidence="1">The sequence shown here is derived from an EMBL/GenBank/DDBJ whole genome shotgun (WGS) entry which is preliminary data.</text>
</comment>
<organism evidence="1 2">
    <name type="scientific">Trichonephila clavata</name>
    <name type="common">Joro spider</name>
    <name type="synonym">Nephila clavata</name>
    <dbReference type="NCBI Taxonomy" id="2740835"/>
    <lineage>
        <taxon>Eukaryota</taxon>
        <taxon>Metazoa</taxon>
        <taxon>Ecdysozoa</taxon>
        <taxon>Arthropoda</taxon>
        <taxon>Chelicerata</taxon>
        <taxon>Arachnida</taxon>
        <taxon>Araneae</taxon>
        <taxon>Araneomorphae</taxon>
        <taxon>Entelegynae</taxon>
        <taxon>Araneoidea</taxon>
        <taxon>Nephilidae</taxon>
        <taxon>Trichonephila</taxon>
    </lineage>
</organism>
<dbReference type="PANTHER" id="PTHR47642">
    <property type="entry name" value="ATP-DEPENDENT DNA HELICASE"/>
    <property type="match status" value="1"/>
</dbReference>
<keyword evidence="1" id="KW-0347">Helicase</keyword>
<name>A0A8X6G3M3_TRICU</name>
<accession>A0A8X6G3M3</accession>
<dbReference type="Gene3D" id="3.40.50.300">
    <property type="entry name" value="P-loop containing nucleotide triphosphate hydrolases"/>
    <property type="match status" value="1"/>
</dbReference>
<dbReference type="OrthoDB" id="416437at2759"/>
<keyword evidence="1" id="KW-0378">Hydrolase</keyword>
<evidence type="ECO:0000313" key="1">
    <source>
        <dbReference type="EMBL" id="GFQ93614.1"/>
    </source>
</evidence>
<dbReference type="InterPro" id="IPR051055">
    <property type="entry name" value="PIF1_helicase"/>
</dbReference>
<dbReference type="EMBL" id="BMAO01024181">
    <property type="protein sequence ID" value="GFQ93614.1"/>
    <property type="molecule type" value="Genomic_DNA"/>
</dbReference>
<keyword evidence="1" id="KW-0067">ATP-binding</keyword>
<sequence>MTIYTIKDQDQFIDATRNLGNKDLDSIIPDDIYRTGGLPKILKIFMGAKVMLQSNIDLAKGFFNGNMGFITDIIWPHFLRDQVYDTDISSVRIDFGSDGIHLIKPIPIQFLAKYSYGTAERRMLPLILSWALTVHKRQGCRVDHAVVYLGSRLFAAGQAYVALSRGRSLDGIRLEELDCSKLTGSIPSNGEALDEMIRLRDIL</sequence>
<dbReference type="SUPFAM" id="SSF52540">
    <property type="entry name" value="P-loop containing nucleoside triphosphate hydrolases"/>
    <property type="match status" value="1"/>
</dbReference>
<keyword evidence="1" id="KW-0547">Nucleotide-binding</keyword>
<dbReference type="Proteomes" id="UP000887116">
    <property type="component" value="Unassembled WGS sequence"/>
</dbReference>
<dbReference type="AlphaFoldDB" id="A0A8X6G3M3"/>
<protein>
    <submittedName>
        <fullName evidence="1">ATP-dependent DNA helicase</fullName>
    </submittedName>
</protein>